<proteinExistence type="predicted"/>
<evidence type="ECO:0000313" key="3">
    <source>
        <dbReference type="Proteomes" id="UP000018144"/>
    </source>
</evidence>
<feature type="region of interest" description="Disordered" evidence="1">
    <location>
        <begin position="23"/>
        <end position="72"/>
    </location>
</feature>
<gene>
    <name evidence="2" type="ORF">PCON_12973</name>
</gene>
<sequence length="72" mass="7843">MMHSPSTCPRGCRSAPVAAAAWHQRRISQSTDTSNQNSQSSLPLRIHSRASPQNPQSGASLRSRDMTPRTAK</sequence>
<keyword evidence="3" id="KW-1185">Reference proteome</keyword>
<feature type="compositionally biased region" description="Polar residues" evidence="1">
    <location>
        <begin position="50"/>
        <end position="60"/>
    </location>
</feature>
<evidence type="ECO:0000313" key="2">
    <source>
        <dbReference type="EMBL" id="CCX32341.1"/>
    </source>
</evidence>
<dbReference type="EMBL" id="HF935830">
    <property type="protein sequence ID" value="CCX32341.1"/>
    <property type="molecule type" value="Genomic_DNA"/>
</dbReference>
<feature type="compositionally biased region" description="Basic and acidic residues" evidence="1">
    <location>
        <begin position="62"/>
        <end position="72"/>
    </location>
</feature>
<feature type="compositionally biased region" description="Low complexity" evidence="1">
    <location>
        <begin position="28"/>
        <end position="41"/>
    </location>
</feature>
<name>U4LV97_PYROM</name>
<evidence type="ECO:0000256" key="1">
    <source>
        <dbReference type="SAM" id="MobiDB-lite"/>
    </source>
</evidence>
<dbReference type="Proteomes" id="UP000018144">
    <property type="component" value="Unassembled WGS sequence"/>
</dbReference>
<dbReference type="AlphaFoldDB" id="U4LV97"/>
<organism evidence="2 3">
    <name type="scientific">Pyronema omphalodes (strain CBS 100304)</name>
    <name type="common">Pyronema confluens</name>
    <dbReference type="NCBI Taxonomy" id="1076935"/>
    <lineage>
        <taxon>Eukaryota</taxon>
        <taxon>Fungi</taxon>
        <taxon>Dikarya</taxon>
        <taxon>Ascomycota</taxon>
        <taxon>Pezizomycotina</taxon>
        <taxon>Pezizomycetes</taxon>
        <taxon>Pezizales</taxon>
        <taxon>Pyronemataceae</taxon>
        <taxon>Pyronema</taxon>
    </lineage>
</organism>
<accession>U4LV97</accession>
<reference evidence="2 3" key="1">
    <citation type="journal article" date="2013" name="PLoS Genet.">
        <title>The genome and development-dependent transcriptomes of Pyronema confluens: a window into fungal evolution.</title>
        <authorList>
            <person name="Traeger S."/>
            <person name="Altegoer F."/>
            <person name="Freitag M."/>
            <person name="Gabaldon T."/>
            <person name="Kempken F."/>
            <person name="Kumar A."/>
            <person name="Marcet-Houben M."/>
            <person name="Poggeler S."/>
            <person name="Stajich J.E."/>
            <person name="Nowrousian M."/>
        </authorList>
    </citation>
    <scope>NUCLEOTIDE SEQUENCE [LARGE SCALE GENOMIC DNA]</scope>
    <source>
        <strain evidence="3">CBS 100304</strain>
        <tissue evidence="2">Vegetative mycelium</tissue>
    </source>
</reference>
<protein>
    <submittedName>
        <fullName evidence="2">Uncharacterized protein</fullName>
    </submittedName>
</protein>